<dbReference type="RefSeq" id="WP_377145137.1">
    <property type="nucleotide sequence ID" value="NZ_JBHTIA010000013.1"/>
</dbReference>
<name>A0ABW2ZLG7_9SPHI</name>
<keyword evidence="1" id="KW-0378">Hydrolase</keyword>
<dbReference type="PANTHER" id="PTHR47478">
    <property type="match status" value="1"/>
</dbReference>
<dbReference type="InterPro" id="IPR023214">
    <property type="entry name" value="HAD_sf"/>
</dbReference>
<gene>
    <name evidence="1" type="ORF">ACFQZI_18460</name>
</gene>
<protein>
    <submittedName>
        <fullName evidence="1">HAD family hydrolase</fullName>
        <ecNumber evidence="1">3.1.3.-</ecNumber>
    </submittedName>
</protein>
<dbReference type="Gene3D" id="3.40.50.1000">
    <property type="entry name" value="HAD superfamily/HAD-like"/>
    <property type="match status" value="1"/>
</dbReference>
<comment type="caution">
    <text evidence="1">The sequence shown here is derived from an EMBL/GenBank/DDBJ whole genome shotgun (WGS) entry which is preliminary data.</text>
</comment>
<dbReference type="SUPFAM" id="SSF56784">
    <property type="entry name" value="HAD-like"/>
    <property type="match status" value="1"/>
</dbReference>
<dbReference type="InterPro" id="IPR036412">
    <property type="entry name" value="HAD-like_sf"/>
</dbReference>
<organism evidence="1 2">
    <name type="scientific">Mucilaginibacter lutimaris</name>
    <dbReference type="NCBI Taxonomy" id="931629"/>
    <lineage>
        <taxon>Bacteria</taxon>
        <taxon>Pseudomonadati</taxon>
        <taxon>Bacteroidota</taxon>
        <taxon>Sphingobacteriia</taxon>
        <taxon>Sphingobacteriales</taxon>
        <taxon>Sphingobacteriaceae</taxon>
        <taxon>Mucilaginibacter</taxon>
    </lineage>
</organism>
<sequence>MKRALFLDLDNTIYPADSLADVLFTELFNLIDEELGQTDISSAEKAKRELTRRPFQQIADEFGFSDDLTEKGLKILRNARVEVPVTPYKAYSQLREVPIDKYLVTKGFTKLQQSKVDMLNIAGDFKKVYIVDPDQSDLTKNDIFQRIMKDKGYTKEEVLVIGDDLESEIKAAQELGVETFLFDPEGRYTNENVTYHARDYKDVAEIVMK</sequence>
<evidence type="ECO:0000313" key="2">
    <source>
        <dbReference type="Proteomes" id="UP001597073"/>
    </source>
</evidence>
<dbReference type="InterPro" id="IPR052550">
    <property type="entry name" value="Pyrimidine_5'-ntase_YjjG"/>
</dbReference>
<keyword evidence="2" id="KW-1185">Reference proteome</keyword>
<dbReference type="Proteomes" id="UP001597073">
    <property type="component" value="Unassembled WGS sequence"/>
</dbReference>
<dbReference type="EC" id="3.1.3.-" evidence="1"/>
<dbReference type="EMBL" id="JBHTIA010000013">
    <property type="protein sequence ID" value="MFD0766850.1"/>
    <property type="molecule type" value="Genomic_DNA"/>
</dbReference>
<reference evidence="2" key="1">
    <citation type="journal article" date="2019" name="Int. J. Syst. Evol. Microbiol.">
        <title>The Global Catalogue of Microorganisms (GCM) 10K type strain sequencing project: providing services to taxonomists for standard genome sequencing and annotation.</title>
        <authorList>
            <consortium name="The Broad Institute Genomics Platform"/>
            <consortium name="The Broad Institute Genome Sequencing Center for Infectious Disease"/>
            <person name="Wu L."/>
            <person name="Ma J."/>
        </authorList>
    </citation>
    <scope>NUCLEOTIDE SEQUENCE [LARGE SCALE GENOMIC DNA]</scope>
    <source>
        <strain evidence="2">CCUG 60742</strain>
    </source>
</reference>
<evidence type="ECO:0000313" key="1">
    <source>
        <dbReference type="EMBL" id="MFD0766850.1"/>
    </source>
</evidence>
<accession>A0ABW2ZLG7</accession>
<dbReference type="SFLD" id="SFLDG01129">
    <property type="entry name" value="C1.5:_HAD__Beta-PGM__Phosphata"/>
    <property type="match status" value="1"/>
</dbReference>
<dbReference type="PANTHER" id="PTHR47478:SF1">
    <property type="entry name" value="PYRIMIDINE 5'-NUCLEOTIDASE YJJG"/>
    <property type="match status" value="1"/>
</dbReference>
<dbReference type="GO" id="GO:0016787">
    <property type="term" value="F:hydrolase activity"/>
    <property type="evidence" value="ECO:0007669"/>
    <property type="project" value="UniProtKB-KW"/>
</dbReference>
<dbReference type="Pfam" id="PF00702">
    <property type="entry name" value="Hydrolase"/>
    <property type="match status" value="1"/>
</dbReference>
<dbReference type="Gene3D" id="1.10.150.520">
    <property type="match status" value="1"/>
</dbReference>
<proteinExistence type="predicted"/>
<dbReference type="SFLD" id="SFLDS00003">
    <property type="entry name" value="Haloacid_Dehalogenase"/>
    <property type="match status" value="1"/>
</dbReference>